<keyword evidence="9" id="KW-1185">Reference proteome</keyword>
<sequence>MFTTGLIVFRETLEAALFIGIMAAATRGLMGRSWAIVIGVLAGLAGAFAIAALTERINDAANGTGQEWLNVMVLGLAFVMLTWHVMWSSRHGKELAGQAKTLGANAKSGKSSMWAISIAIAMIVLREGAETVLFVTGALASNDTPPAVVQAAQTHVIQPSAAQGLVQEIDLTKPTSSAAMALPQELDLTKKASPAQAVPLSALPQTVDLTQAPTPSAAPAHSISSAALSEPAQGDSTSGDSVEPMTARDVVSGGFAGLGLGAIVGLVMYFGLVRVPVGRMFSITNAFVVVLAAGMMGQIGNKLVQAQVLPSGADPLWDSSRLIGADSAAGTFFHALMGYEAQPSLTHVAFFAAGLFMIVMVARWAKTRV</sequence>
<dbReference type="PANTHER" id="PTHR31632">
    <property type="entry name" value="IRON TRANSPORTER FTH1"/>
    <property type="match status" value="1"/>
</dbReference>
<proteinExistence type="inferred from homology"/>
<dbReference type="AlphaFoldDB" id="A0A345D9D0"/>
<reference evidence="9" key="1">
    <citation type="submission" date="2018-07" db="EMBL/GenBank/DDBJ databases">
        <authorList>
            <person name="Kim H."/>
        </authorList>
    </citation>
    <scope>NUCLEOTIDE SEQUENCE [LARGE SCALE GENOMIC DNA]</scope>
    <source>
        <strain evidence="9">F02</strain>
    </source>
</reference>
<dbReference type="EMBL" id="CP031124">
    <property type="protein sequence ID" value="AXF84968.1"/>
    <property type="molecule type" value="Genomic_DNA"/>
</dbReference>
<feature type="transmembrane region" description="Helical" evidence="7">
    <location>
        <begin position="250"/>
        <end position="273"/>
    </location>
</feature>
<evidence type="ECO:0000256" key="1">
    <source>
        <dbReference type="ARBA" id="ARBA00004141"/>
    </source>
</evidence>
<dbReference type="PANTHER" id="PTHR31632:SF2">
    <property type="entry name" value="PLASMA MEMBRANE IRON PERMEASE"/>
    <property type="match status" value="1"/>
</dbReference>
<dbReference type="RefSeq" id="WP_114562214.1">
    <property type="nucleotide sequence ID" value="NZ_CP031124.1"/>
</dbReference>
<dbReference type="Pfam" id="PF03239">
    <property type="entry name" value="FTR1"/>
    <property type="match status" value="1"/>
</dbReference>
<comment type="subcellular location">
    <subcellularLocation>
        <location evidence="1">Membrane</location>
        <topology evidence="1">Multi-pass membrane protein</topology>
    </subcellularLocation>
</comment>
<feature type="transmembrane region" description="Helical" evidence="7">
    <location>
        <begin position="345"/>
        <end position="365"/>
    </location>
</feature>
<accession>A0A345D9D0</accession>
<keyword evidence="3 7" id="KW-0812">Transmembrane</keyword>
<dbReference type="KEGG" id="hyf:DTO96_100685"/>
<feature type="transmembrane region" description="Helical" evidence="7">
    <location>
        <begin position="280"/>
        <end position="300"/>
    </location>
</feature>
<gene>
    <name evidence="8" type="ORF">DTO96_100685</name>
</gene>
<feature type="transmembrane region" description="Helical" evidence="7">
    <location>
        <begin position="33"/>
        <end position="53"/>
    </location>
</feature>
<dbReference type="InterPro" id="IPR004923">
    <property type="entry name" value="FTR1/Fip1/EfeU"/>
</dbReference>
<evidence type="ECO:0008006" key="10">
    <source>
        <dbReference type="Google" id="ProtNLM"/>
    </source>
</evidence>
<organism evidence="8 9">
    <name type="scientific">Ephemeroptericola cinctiostellae</name>
    <dbReference type="NCBI Taxonomy" id="2268024"/>
    <lineage>
        <taxon>Bacteria</taxon>
        <taxon>Pseudomonadati</taxon>
        <taxon>Pseudomonadota</taxon>
        <taxon>Betaproteobacteria</taxon>
        <taxon>Burkholderiales</taxon>
        <taxon>Burkholderiaceae</taxon>
        <taxon>Ephemeroptericola</taxon>
    </lineage>
</organism>
<comment type="similarity">
    <text evidence="2">Belongs to the oxidase-dependent Fe transporter (OFeT) (TC 9.A.10.1) family.</text>
</comment>
<evidence type="ECO:0000313" key="9">
    <source>
        <dbReference type="Proteomes" id="UP000252182"/>
    </source>
</evidence>
<feature type="region of interest" description="Disordered" evidence="6">
    <location>
        <begin position="210"/>
        <end position="245"/>
    </location>
</feature>
<feature type="transmembrane region" description="Helical" evidence="7">
    <location>
        <begin position="6"/>
        <end position="26"/>
    </location>
</feature>
<evidence type="ECO:0000256" key="4">
    <source>
        <dbReference type="ARBA" id="ARBA00022989"/>
    </source>
</evidence>
<dbReference type="OrthoDB" id="5294331at2"/>
<evidence type="ECO:0000256" key="5">
    <source>
        <dbReference type="ARBA" id="ARBA00023136"/>
    </source>
</evidence>
<feature type="transmembrane region" description="Helical" evidence="7">
    <location>
        <begin position="68"/>
        <end position="87"/>
    </location>
</feature>
<dbReference type="GO" id="GO:0033573">
    <property type="term" value="C:high-affinity iron permease complex"/>
    <property type="evidence" value="ECO:0007669"/>
    <property type="project" value="InterPro"/>
</dbReference>
<evidence type="ECO:0000313" key="8">
    <source>
        <dbReference type="EMBL" id="AXF84968.1"/>
    </source>
</evidence>
<dbReference type="GO" id="GO:0015093">
    <property type="term" value="F:ferrous iron transmembrane transporter activity"/>
    <property type="evidence" value="ECO:0007669"/>
    <property type="project" value="TreeGrafter"/>
</dbReference>
<protein>
    <recommendedName>
        <fullName evidence="10">Ferrous iron permease EfeU</fullName>
    </recommendedName>
</protein>
<keyword evidence="4 7" id="KW-1133">Transmembrane helix</keyword>
<name>A0A345D9D0_9BURK</name>
<keyword evidence="5 7" id="KW-0472">Membrane</keyword>
<feature type="compositionally biased region" description="Low complexity" evidence="6">
    <location>
        <begin position="212"/>
        <end position="229"/>
    </location>
</feature>
<dbReference type="Proteomes" id="UP000252182">
    <property type="component" value="Chromosome"/>
</dbReference>
<evidence type="ECO:0000256" key="3">
    <source>
        <dbReference type="ARBA" id="ARBA00022692"/>
    </source>
</evidence>
<evidence type="ECO:0000256" key="7">
    <source>
        <dbReference type="SAM" id="Phobius"/>
    </source>
</evidence>
<evidence type="ECO:0000256" key="2">
    <source>
        <dbReference type="ARBA" id="ARBA00008333"/>
    </source>
</evidence>
<evidence type="ECO:0000256" key="6">
    <source>
        <dbReference type="SAM" id="MobiDB-lite"/>
    </source>
</evidence>